<dbReference type="KEGG" id="cci:CC1G_01527"/>
<gene>
    <name evidence="3" type="ORF">CC1G_01527</name>
</gene>
<dbReference type="OrthoDB" id="2798516at2759"/>
<feature type="transmembrane region" description="Helical" evidence="1">
    <location>
        <begin position="95"/>
        <end position="115"/>
    </location>
</feature>
<feature type="transmembrane region" description="Helical" evidence="1">
    <location>
        <begin position="127"/>
        <end position="150"/>
    </location>
</feature>
<feature type="transmembrane region" description="Helical" evidence="1">
    <location>
        <begin position="162"/>
        <end position="188"/>
    </location>
</feature>
<dbReference type="PANTHER" id="PTHR40465:SF1">
    <property type="entry name" value="DUF6534 DOMAIN-CONTAINING PROTEIN"/>
    <property type="match status" value="1"/>
</dbReference>
<keyword evidence="4" id="KW-1185">Reference proteome</keyword>
<dbReference type="Pfam" id="PF20152">
    <property type="entry name" value="DUF6534"/>
    <property type="match status" value="1"/>
</dbReference>
<evidence type="ECO:0000259" key="2">
    <source>
        <dbReference type="Pfam" id="PF20152"/>
    </source>
</evidence>
<dbReference type="EMBL" id="AACS02000010">
    <property type="protein sequence ID" value="EAU87880.1"/>
    <property type="molecule type" value="Genomic_DNA"/>
</dbReference>
<name>A8NHX4_COPC7</name>
<feature type="domain" description="DUF6534" evidence="2">
    <location>
        <begin position="173"/>
        <end position="259"/>
    </location>
</feature>
<dbReference type="AlphaFoldDB" id="A8NHX4"/>
<dbReference type="VEuPathDB" id="FungiDB:CC1G_01527"/>
<dbReference type="GeneID" id="6010353"/>
<proteinExistence type="predicted"/>
<sequence>MAPALKSLVEPTLDNTVGAAFLGVVGAGFLFGGTTLQLVRYYTSYPNDTRLHKVSVGVLWTLDAFHFALAIHSVYMYAVTGFGNRLGLMKIQWSIQLQVAINVIIIVMVHSLYAHRVWKLSGYHRGVLGYITILVVAGAAGIGIVLAYKVFTVKLYSELDGIAWIITAGLGTSTAIDFFITAAMCYYLRKSLGNGPRLNSRISVVTQYTLSSGLLTSACSLSTMFCYILLPNTFVFLGLEFLLTKFYVGSFLAMLNARERTQNELTSPTSEKDSHLTSMPTFRKKYTSSFWSPPPLSPVPQISEPMPIRAPIKWHVYSPSEETKVGIAV</sequence>
<accession>A8NHX4</accession>
<reference evidence="3 4" key="1">
    <citation type="journal article" date="2010" name="Proc. Natl. Acad. Sci. U.S.A.">
        <title>Insights into evolution of multicellular fungi from the assembled chromosomes of the mushroom Coprinopsis cinerea (Coprinus cinereus).</title>
        <authorList>
            <person name="Stajich J.E."/>
            <person name="Wilke S.K."/>
            <person name="Ahren D."/>
            <person name="Au C.H."/>
            <person name="Birren B.W."/>
            <person name="Borodovsky M."/>
            <person name="Burns C."/>
            <person name="Canback B."/>
            <person name="Casselton L.A."/>
            <person name="Cheng C.K."/>
            <person name="Deng J."/>
            <person name="Dietrich F.S."/>
            <person name="Fargo D.C."/>
            <person name="Farman M.L."/>
            <person name="Gathman A.C."/>
            <person name="Goldberg J."/>
            <person name="Guigo R."/>
            <person name="Hoegger P.J."/>
            <person name="Hooker J.B."/>
            <person name="Huggins A."/>
            <person name="James T.Y."/>
            <person name="Kamada T."/>
            <person name="Kilaru S."/>
            <person name="Kodira C."/>
            <person name="Kues U."/>
            <person name="Kupfer D."/>
            <person name="Kwan H.S."/>
            <person name="Lomsadze A."/>
            <person name="Li W."/>
            <person name="Lilly W.W."/>
            <person name="Ma L.J."/>
            <person name="Mackey A.J."/>
            <person name="Manning G."/>
            <person name="Martin F."/>
            <person name="Muraguchi H."/>
            <person name="Natvig D.O."/>
            <person name="Palmerini H."/>
            <person name="Ramesh M.A."/>
            <person name="Rehmeyer C.J."/>
            <person name="Roe B.A."/>
            <person name="Shenoy N."/>
            <person name="Stanke M."/>
            <person name="Ter-Hovhannisyan V."/>
            <person name="Tunlid A."/>
            <person name="Velagapudi R."/>
            <person name="Vision T.J."/>
            <person name="Zeng Q."/>
            <person name="Zolan M.E."/>
            <person name="Pukkila P.J."/>
        </authorList>
    </citation>
    <scope>NUCLEOTIDE SEQUENCE [LARGE SCALE GENOMIC DNA]</scope>
    <source>
        <strain evidence="4">Okayama-7 / 130 / ATCC MYA-4618 / FGSC 9003</strain>
    </source>
</reference>
<evidence type="ECO:0000313" key="3">
    <source>
        <dbReference type="EMBL" id="EAU87880.1"/>
    </source>
</evidence>
<protein>
    <recommendedName>
        <fullName evidence="2">DUF6534 domain-containing protein</fullName>
    </recommendedName>
</protein>
<comment type="caution">
    <text evidence="3">The sequence shown here is derived from an EMBL/GenBank/DDBJ whole genome shotgun (WGS) entry which is preliminary data.</text>
</comment>
<evidence type="ECO:0000313" key="4">
    <source>
        <dbReference type="Proteomes" id="UP000001861"/>
    </source>
</evidence>
<dbReference type="Proteomes" id="UP000001861">
    <property type="component" value="Unassembled WGS sequence"/>
</dbReference>
<keyword evidence="1" id="KW-0472">Membrane</keyword>
<dbReference type="eggNOG" id="ENOG502SPXZ">
    <property type="taxonomic scope" value="Eukaryota"/>
</dbReference>
<dbReference type="PANTHER" id="PTHR40465">
    <property type="entry name" value="CHROMOSOME 1, WHOLE GENOME SHOTGUN SEQUENCE"/>
    <property type="match status" value="1"/>
</dbReference>
<evidence type="ECO:0000256" key="1">
    <source>
        <dbReference type="SAM" id="Phobius"/>
    </source>
</evidence>
<feature type="transmembrane region" description="Helical" evidence="1">
    <location>
        <begin position="20"/>
        <end position="42"/>
    </location>
</feature>
<feature type="transmembrane region" description="Helical" evidence="1">
    <location>
        <begin position="208"/>
        <end position="230"/>
    </location>
</feature>
<dbReference type="OMA" id="KAWAMES"/>
<dbReference type="InterPro" id="IPR045339">
    <property type="entry name" value="DUF6534"/>
</dbReference>
<dbReference type="InParanoid" id="A8NHX4"/>
<feature type="transmembrane region" description="Helical" evidence="1">
    <location>
        <begin position="236"/>
        <end position="255"/>
    </location>
</feature>
<feature type="transmembrane region" description="Helical" evidence="1">
    <location>
        <begin position="54"/>
        <end position="75"/>
    </location>
</feature>
<keyword evidence="1" id="KW-1133">Transmembrane helix</keyword>
<dbReference type="RefSeq" id="XP_001833850.1">
    <property type="nucleotide sequence ID" value="XM_001833798.1"/>
</dbReference>
<organism evidence="3 4">
    <name type="scientific">Coprinopsis cinerea (strain Okayama-7 / 130 / ATCC MYA-4618 / FGSC 9003)</name>
    <name type="common">Inky cap fungus</name>
    <name type="synonym">Hormographiella aspergillata</name>
    <dbReference type="NCBI Taxonomy" id="240176"/>
    <lineage>
        <taxon>Eukaryota</taxon>
        <taxon>Fungi</taxon>
        <taxon>Dikarya</taxon>
        <taxon>Basidiomycota</taxon>
        <taxon>Agaricomycotina</taxon>
        <taxon>Agaricomycetes</taxon>
        <taxon>Agaricomycetidae</taxon>
        <taxon>Agaricales</taxon>
        <taxon>Agaricineae</taxon>
        <taxon>Psathyrellaceae</taxon>
        <taxon>Coprinopsis</taxon>
    </lineage>
</organism>
<keyword evidence="1" id="KW-0812">Transmembrane</keyword>